<gene>
    <name evidence="1" type="primary">Piso0_002621</name>
    <name evidence="1" type="ORF">GNLVRS01_PISO0I14176g</name>
</gene>
<keyword evidence="2" id="KW-1185">Reference proteome</keyword>
<dbReference type="OrthoDB" id="10008801at2759"/>
<dbReference type="AlphaFoldDB" id="G8YFJ1"/>
<accession>G8YFJ1</accession>
<organism evidence="1 2">
    <name type="scientific">Pichia sorbitophila (strain ATCC MYA-4447 / BCRC 22081 / CBS 7064 / NBRC 10061 / NRRL Y-12695)</name>
    <name type="common">Hybrid yeast</name>
    <dbReference type="NCBI Taxonomy" id="559304"/>
    <lineage>
        <taxon>Eukaryota</taxon>
        <taxon>Fungi</taxon>
        <taxon>Dikarya</taxon>
        <taxon>Ascomycota</taxon>
        <taxon>Saccharomycotina</taxon>
        <taxon>Pichiomycetes</taxon>
        <taxon>Debaryomycetaceae</taxon>
        <taxon>Millerozyma</taxon>
    </lineage>
</organism>
<evidence type="ECO:0000313" key="1">
    <source>
        <dbReference type="EMBL" id="CCE81940.1"/>
    </source>
</evidence>
<dbReference type="OMA" id="RAYAKSW"/>
<dbReference type="Proteomes" id="UP000005222">
    <property type="component" value="Chromosome I"/>
</dbReference>
<dbReference type="InParanoid" id="G8YFJ1"/>
<dbReference type="HOGENOM" id="CLU_1825224_0_0_1"/>
<protein>
    <submittedName>
        <fullName evidence="1">Piso0_002621 protein</fullName>
    </submittedName>
</protein>
<dbReference type="EMBL" id="FO082051">
    <property type="protein sequence ID" value="CCE81940.1"/>
    <property type="molecule type" value="Genomic_DNA"/>
</dbReference>
<proteinExistence type="predicted"/>
<reference evidence="1 2" key="1">
    <citation type="journal article" date="2012" name="G3 (Bethesda)">
        <title>Pichia sorbitophila, an interspecies yeast hybrid reveals early steps of genome resolution following polyploidization.</title>
        <authorList>
            <person name="Leh Louis V."/>
            <person name="Despons L."/>
            <person name="Friedrich A."/>
            <person name="Martin T."/>
            <person name="Durrens P."/>
            <person name="Casaregola S."/>
            <person name="Neuveglise C."/>
            <person name="Fairhead C."/>
            <person name="Marck C."/>
            <person name="Cruz J.A."/>
            <person name="Straub M.L."/>
            <person name="Kugler V."/>
            <person name="Sacerdot C."/>
            <person name="Uzunov Z."/>
            <person name="Thierry A."/>
            <person name="Weiss S."/>
            <person name="Bleykasten C."/>
            <person name="De Montigny J."/>
            <person name="Jacques N."/>
            <person name="Jung P."/>
            <person name="Lemaire M."/>
            <person name="Mallet S."/>
            <person name="Morel G."/>
            <person name="Richard G.F."/>
            <person name="Sarkar A."/>
            <person name="Savel G."/>
            <person name="Schacherer J."/>
            <person name="Seret M.L."/>
            <person name="Talla E."/>
            <person name="Samson G."/>
            <person name="Jubin C."/>
            <person name="Poulain J."/>
            <person name="Vacherie B."/>
            <person name="Barbe V."/>
            <person name="Pelletier E."/>
            <person name="Sherman D.J."/>
            <person name="Westhof E."/>
            <person name="Weissenbach J."/>
            <person name="Baret P.V."/>
            <person name="Wincker P."/>
            <person name="Gaillardin C."/>
            <person name="Dujon B."/>
            <person name="Souciet J.L."/>
        </authorList>
    </citation>
    <scope>NUCLEOTIDE SEQUENCE [LARGE SCALE GENOMIC DNA]</scope>
    <source>
        <strain evidence="2">ATCC MYA-4447 / BCRC 22081 / CBS 7064 / NBRC 10061 / NRRL Y-12695</strain>
    </source>
</reference>
<evidence type="ECO:0000313" key="2">
    <source>
        <dbReference type="Proteomes" id="UP000005222"/>
    </source>
</evidence>
<name>G8YFJ1_PICSO</name>
<sequence length="135" mass="14996">MNGSVIHRALRYSVLPRASVPRVLSSNGTLFTYRGLKSSSRIFQESDSEKAARIISVFRENPDIRASLEDLQSKLAKKGVTPDGKQPSLMQMMKLLTDGEVKQSLMSFKSALDKSNIKIDQGDIDALMSMYGLKK</sequence>